<keyword evidence="4" id="KW-1185">Reference proteome</keyword>
<dbReference type="EC" id="5.4.99.-" evidence="3"/>
<dbReference type="EMBL" id="LT634361">
    <property type="protein sequence ID" value="SFZ82470.1"/>
    <property type="molecule type" value="Genomic_DNA"/>
</dbReference>
<dbReference type="GO" id="GO:0140098">
    <property type="term" value="F:catalytic activity, acting on RNA"/>
    <property type="evidence" value="ECO:0007669"/>
    <property type="project" value="UniProtKB-ARBA"/>
</dbReference>
<feature type="domain" description="Pseudouridine synthase RsuA/RluA-like" evidence="2">
    <location>
        <begin position="11"/>
        <end position="162"/>
    </location>
</feature>
<dbReference type="AlphaFoldDB" id="A0A2H1E9H1"/>
<dbReference type="KEGG" id="tmar:MARIT_1604"/>
<accession>A0A2H1E9H1</accession>
<dbReference type="GO" id="GO:0003723">
    <property type="term" value="F:RNA binding"/>
    <property type="evidence" value="ECO:0007669"/>
    <property type="project" value="InterPro"/>
</dbReference>
<sequence>MKIPIIYQDEHMLCVSKPNNTLVHHAHHSRNVSNEKSLLQLLDEQIGGKYYPIHRLDRKTSGIILLAKKTEYVAKFQKLFTNNEIQKTYYGVIRGHSPKAKIIDTPVKGRDGKVYKEAETQLKTLQTITLNIPVKPYETSRYSLVELKPKTGRLHQLRIHMNKISHPLIGDAKYGDKNHDMMYVNNFGWENMFLHASSLEFVHPFSKEVLFLKSDLPKDWSSLLKEFKWEI</sequence>
<dbReference type="GO" id="GO:0000455">
    <property type="term" value="P:enzyme-directed rRNA pseudouridine synthesis"/>
    <property type="evidence" value="ECO:0007669"/>
    <property type="project" value="TreeGrafter"/>
</dbReference>
<evidence type="ECO:0000259" key="2">
    <source>
        <dbReference type="Pfam" id="PF00849"/>
    </source>
</evidence>
<dbReference type="GO" id="GO:0009982">
    <property type="term" value="F:pseudouridine synthase activity"/>
    <property type="evidence" value="ECO:0007669"/>
    <property type="project" value="InterPro"/>
</dbReference>
<dbReference type="InterPro" id="IPR050188">
    <property type="entry name" value="RluA_PseudoU_synthase"/>
</dbReference>
<dbReference type="STRING" id="1349785.GCA_000509405_00206"/>
<name>A0A2H1E9H1_9FLAO</name>
<dbReference type="OrthoDB" id="9807829at2"/>
<dbReference type="RefSeq" id="WP_100211197.1">
    <property type="nucleotide sequence ID" value="NZ_CP138495.1"/>
</dbReference>
<keyword evidence="3" id="KW-0413">Isomerase</keyword>
<gene>
    <name evidence="3" type="primary">yqcB</name>
    <name evidence="3" type="ORF">MARIT_1604</name>
</gene>
<dbReference type="Pfam" id="PF00849">
    <property type="entry name" value="PseudoU_synth_2"/>
    <property type="match status" value="1"/>
</dbReference>
<protein>
    <submittedName>
        <fullName evidence="3">Pseudouridine synthase</fullName>
        <ecNumber evidence="3">5.4.99.-</ecNumber>
    </submittedName>
</protein>
<organism evidence="3 4">
    <name type="scientific">Tenacibaculum maritimum NCIMB 2154</name>
    <dbReference type="NCBI Taxonomy" id="1349785"/>
    <lineage>
        <taxon>Bacteria</taxon>
        <taxon>Pseudomonadati</taxon>
        <taxon>Bacteroidota</taxon>
        <taxon>Flavobacteriia</taxon>
        <taxon>Flavobacteriales</taxon>
        <taxon>Flavobacteriaceae</taxon>
        <taxon>Tenacibaculum</taxon>
    </lineage>
</organism>
<dbReference type="InterPro" id="IPR020103">
    <property type="entry name" value="PsdUridine_synth_cat_dom_sf"/>
</dbReference>
<dbReference type="PANTHER" id="PTHR21600">
    <property type="entry name" value="MITOCHONDRIAL RNA PSEUDOURIDINE SYNTHASE"/>
    <property type="match status" value="1"/>
</dbReference>
<proteinExistence type="inferred from homology"/>
<dbReference type="GeneID" id="47723117"/>
<dbReference type="Gene3D" id="3.30.2350.10">
    <property type="entry name" value="Pseudouridine synthase"/>
    <property type="match status" value="1"/>
</dbReference>
<dbReference type="Proteomes" id="UP000231564">
    <property type="component" value="Chromosome MARIT"/>
</dbReference>
<evidence type="ECO:0000256" key="1">
    <source>
        <dbReference type="ARBA" id="ARBA00010876"/>
    </source>
</evidence>
<reference evidence="3 4" key="1">
    <citation type="submission" date="2016-11" db="EMBL/GenBank/DDBJ databases">
        <authorList>
            <person name="Jaros S."/>
            <person name="Januszkiewicz K."/>
            <person name="Wedrychowicz H."/>
        </authorList>
    </citation>
    <scope>NUCLEOTIDE SEQUENCE [LARGE SCALE GENOMIC DNA]</scope>
    <source>
        <strain evidence="3">NCIMB 2154T</strain>
    </source>
</reference>
<dbReference type="InterPro" id="IPR006224">
    <property type="entry name" value="PsdUridine_synth_RluA-like_CS"/>
</dbReference>
<evidence type="ECO:0000313" key="3">
    <source>
        <dbReference type="EMBL" id="SFZ82470.1"/>
    </source>
</evidence>
<dbReference type="PANTHER" id="PTHR21600:SF87">
    <property type="entry name" value="RNA PSEUDOURIDYLATE SYNTHASE DOMAIN-CONTAINING PROTEIN 1"/>
    <property type="match status" value="1"/>
</dbReference>
<comment type="similarity">
    <text evidence="1">Belongs to the pseudouridine synthase RluA family.</text>
</comment>
<dbReference type="InterPro" id="IPR006145">
    <property type="entry name" value="PsdUridine_synth_RsuA/RluA"/>
</dbReference>
<dbReference type="SUPFAM" id="SSF55120">
    <property type="entry name" value="Pseudouridine synthase"/>
    <property type="match status" value="1"/>
</dbReference>
<evidence type="ECO:0000313" key="4">
    <source>
        <dbReference type="Proteomes" id="UP000231564"/>
    </source>
</evidence>
<dbReference type="PROSITE" id="PS01129">
    <property type="entry name" value="PSI_RLU"/>
    <property type="match status" value="1"/>
</dbReference>